<comment type="caution">
    <text evidence="1">The sequence shown here is derived from an EMBL/GenBank/DDBJ whole genome shotgun (WGS) entry which is preliminary data.</text>
</comment>
<accession>A0AA88J356</accession>
<dbReference type="PANTHER" id="PTHR14537">
    <property type="entry name" value="FIBRONECTIN TYPE III DOMAIN-CONTAINING PROTEIN 11"/>
    <property type="match status" value="1"/>
</dbReference>
<dbReference type="AlphaFoldDB" id="A0AA88J356"/>
<evidence type="ECO:0000313" key="2">
    <source>
        <dbReference type="Proteomes" id="UP001187415"/>
    </source>
</evidence>
<dbReference type="EMBL" id="JAUPFM010000019">
    <property type="protein sequence ID" value="KAK2821017.1"/>
    <property type="molecule type" value="Genomic_DNA"/>
</dbReference>
<reference evidence="1" key="1">
    <citation type="submission" date="2023-07" db="EMBL/GenBank/DDBJ databases">
        <title>Chromosome-level Genome Assembly of Striped Snakehead (Channa striata).</title>
        <authorList>
            <person name="Liu H."/>
        </authorList>
    </citation>
    <scope>NUCLEOTIDE SEQUENCE</scope>
    <source>
        <strain evidence="1">Gz</strain>
        <tissue evidence="1">Muscle</tissue>
    </source>
</reference>
<dbReference type="InterPro" id="IPR039581">
    <property type="entry name" value="FNDC11"/>
</dbReference>
<protein>
    <submittedName>
        <fullName evidence="1">Uncharacterized protein</fullName>
    </submittedName>
</protein>
<proteinExistence type="predicted"/>
<keyword evidence="2" id="KW-1185">Reference proteome</keyword>
<sequence length="216" mass="24211">MGDSGGCGAQEIRNQTLRTLFTNASYFLLVPKWDRGRNRTQRLDVSDHMACSVLDQQRLWDALALANNHVKLLLKVLEMLYQEILRGCQELKAFLIKFDRSVVDCETAAFVQQKLLGIIRAVEPAHPQNEPPSPTLQLSAPLVIKKPVVFDRSESCAGSNSVNLCWKVVGELFKDPRPNLISDRFYQFSAKRVASVSLVYGGWTDTLIMETLAGSK</sequence>
<organism evidence="1 2">
    <name type="scientific">Channa striata</name>
    <name type="common">Snakehead murrel</name>
    <name type="synonym">Ophicephalus striatus</name>
    <dbReference type="NCBI Taxonomy" id="64152"/>
    <lineage>
        <taxon>Eukaryota</taxon>
        <taxon>Metazoa</taxon>
        <taxon>Chordata</taxon>
        <taxon>Craniata</taxon>
        <taxon>Vertebrata</taxon>
        <taxon>Euteleostomi</taxon>
        <taxon>Actinopterygii</taxon>
        <taxon>Neopterygii</taxon>
        <taxon>Teleostei</taxon>
        <taxon>Neoteleostei</taxon>
        <taxon>Acanthomorphata</taxon>
        <taxon>Anabantaria</taxon>
        <taxon>Anabantiformes</taxon>
        <taxon>Channoidei</taxon>
        <taxon>Channidae</taxon>
        <taxon>Channa</taxon>
    </lineage>
</organism>
<name>A0AA88J356_CHASR</name>
<dbReference type="Proteomes" id="UP001187415">
    <property type="component" value="Unassembled WGS sequence"/>
</dbReference>
<evidence type="ECO:0000313" key="1">
    <source>
        <dbReference type="EMBL" id="KAK2821017.1"/>
    </source>
</evidence>
<gene>
    <name evidence="1" type="ORF">Q5P01_023976</name>
</gene>